<reference evidence="3" key="1">
    <citation type="journal article" date="2017" name="Nat. Microbiol.">
        <title>Global analysis of biosynthetic gene clusters reveals vast potential of secondary metabolite production in Penicillium species.</title>
        <authorList>
            <person name="Nielsen J.C."/>
            <person name="Grijseels S."/>
            <person name="Prigent S."/>
            <person name="Ji B."/>
            <person name="Dainat J."/>
            <person name="Nielsen K.F."/>
            <person name="Frisvad J.C."/>
            <person name="Workman M."/>
            <person name="Nielsen J."/>
        </authorList>
    </citation>
    <scope>NUCLEOTIDE SEQUENCE [LARGE SCALE GENOMIC DNA]</scope>
    <source>
        <strain evidence="3">IBT 14082</strain>
    </source>
</reference>
<proteinExistence type="predicted"/>
<dbReference type="EMBL" id="MLQL01000094">
    <property type="protein sequence ID" value="OQE10086.1"/>
    <property type="molecule type" value="Genomic_DNA"/>
</dbReference>
<feature type="region of interest" description="Disordered" evidence="1">
    <location>
        <begin position="1"/>
        <end position="102"/>
    </location>
</feature>
<feature type="compositionally biased region" description="Basic residues" evidence="1">
    <location>
        <begin position="567"/>
        <end position="578"/>
    </location>
</feature>
<protein>
    <submittedName>
        <fullName evidence="2">Uncharacterized protein</fullName>
    </submittedName>
</protein>
<evidence type="ECO:0000313" key="3">
    <source>
        <dbReference type="Proteomes" id="UP000191342"/>
    </source>
</evidence>
<gene>
    <name evidence="2" type="ORF">PENFLA_c094G02740</name>
</gene>
<feature type="compositionally biased region" description="Basic and acidic residues" evidence="1">
    <location>
        <begin position="31"/>
        <end position="61"/>
    </location>
</feature>
<feature type="compositionally biased region" description="Acidic residues" evidence="1">
    <location>
        <begin position="84"/>
        <end position="95"/>
    </location>
</feature>
<evidence type="ECO:0000256" key="1">
    <source>
        <dbReference type="SAM" id="MobiDB-lite"/>
    </source>
</evidence>
<accession>A0A1V6S883</accession>
<feature type="region of interest" description="Disordered" evidence="1">
    <location>
        <begin position="237"/>
        <end position="281"/>
    </location>
</feature>
<dbReference type="Proteomes" id="UP000191342">
    <property type="component" value="Unassembled WGS sequence"/>
</dbReference>
<evidence type="ECO:0000313" key="2">
    <source>
        <dbReference type="EMBL" id="OQE10086.1"/>
    </source>
</evidence>
<sequence>MVKKSRKKAQKAQRNARDIQTPAPTEVSSDSESHQPESSRAQELRQEHSQNKKGKAPERKARFVRSPTLPDDFAPNAGDHESNDETDSELGDASDQDAPIEHKLDPLSRWVKDVIRSETSQESERMVEEFFTSPSPQYERCQQFFQRLNQHIRGVNKDHDVTDLDTGIIPESGYNTLCKTWQEEANKAVAKGSSEEFWVAYNKTHALLKIFNKRHYLPKNWNISQVWAEQLIGTTNPSIVEDTDSTSDSGESQPDQTRQPSASEESSAESDIDIDGNQPTGLDALEARTMKQQRQLHSAKVLYWWPKGTGSQIFVRYGSRSTPIYRIRAGSYESYNPSRVERVLTTKTRGTAKVTGIRNGLPEEFWKYQRKDVEDFIGIGWKIEDDDEQGLNPLNLLLPAKGTVYPQTRILVKWKDGQFTLEGRTFIRRITAGSALDGDRVIYQKAEELEDTYRRKHGLDDIDEDYDSEVSEPARYSNQRRSKTRNHFEASESSDDGSDASIQSSHNHNRRYRSEPARGLASSTQGRNSTHKMRKDSATEIKELERRIRLLKMRSPMPTQETQESQRRRRRGDRGRTA</sequence>
<dbReference type="OrthoDB" id="4369211at2759"/>
<feature type="compositionally biased region" description="Basic and acidic residues" evidence="1">
    <location>
        <begin position="535"/>
        <end position="548"/>
    </location>
</feature>
<feature type="compositionally biased region" description="Basic residues" evidence="1">
    <location>
        <begin position="1"/>
        <end position="11"/>
    </location>
</feature>
<feature type="compositionally biased region" description="Polar residues" evidence="1">
    <location>
        <begin position="250"/>
        <end position="260"/>
    </location>
</feature>
<keyword evidence="3" id="KW-1185">Reference proteome</keyword>
<comment type="caution">
    <text evidence="2">The sequence shown here is derived from an EMBL/GenBank/DDBJ whole genome shotgun (WGS) entry which is preliminary data.</text>
</comment>
<name>A0A1V6S883_9EURO</name>
<dbReference type="AlphaFoldDB" id="A0A1V6S883"/>
<feature type="region of interest" description="Disordered" evidence="1">
    <location>
        <begin position="464"/>
        <end position="578"/>
    </location>
</feature>
<organism evidence="2 3">
    <name type="scientific">Penicillium flavigenum</name>
    <dbReference type="NCBI Taxonomy" id="254877"/>
    <lineage>
        <taxon>Eukaryota</taxon>
        <taxon>Fungi</taxon>
        <taxon>Dikarya</taxon>
        <taxon>Ascomycota</taxon>
        <taxon>Pezizomycotina</taxon>
        <taxon>Eurotiomycetes</taxon>
        <taxon>Eurotiomycetidae</taxon>
        <taxon>Eurotiales</taxon>
        <taxon>Aspergillaceae</taxon>
        <taxon>Penicillium</taxon>
    </lineage>
</organism>